<dbReference type="AlphaFoldDB" id="A0A7W2EG92"/>
<dbReference type="CDD" id="cd04301">
    <property type="entry name" value="NAT_SF"/>
    <property type="match status" value="1"/>
</dbReference>
<comment type="caution">
    <text evidence="4">The sequence shown here is derived from an EMBL/GenBank/DDBJ whole genome shotgun (WGS) entry which is preliminary data.</text>
</comment>
<reference evidence="4 5" key="1">
    <citation type="submission" date="2020-07" db="EMBL/GenBank/DDBJ databases">
        <title>Novel species isolated from subtropical streams in China.</title>
        <authorList>
            <person name="Lu H."/>
        </authorList>
    </citation>
    <scope>NUCLEOTIDE SEQUENCE [LARGE SCALE GENOMIC DNA]</scope>
    <source>
        <strain evidence="4 5">FT3S</strain>
    </source>
</reference>
<evidence type="ECO:0000256" key="2">
    <source>
        <dbReference type="ARBA" id="ARBA00023315"/>
    </source>
</evidence>
<organism evidence="4 5">
    <name type="scientific">Rugamonas fusca</name>
    <dbReference type="NCBI Taxonomy" id="2758568"/>
    <lineage>
        <taxon>Bacteria</taxon>
        <taxon>Pseudomonadati</taxon>
        <taxon>Pseudomonadota</taxon>
        <taxon>Betaproteobacteria</taxon>
        <taxon>Burkholderiales</taxon>
        <taxon>Oxalobacteraceae</taxon>
        <taxon>Telluria group</taxon>
        <taxon>Rugamonas</taxon>
    </lineage>
</organism>
<dbReference type="Pfam" id="PF00583">
    <property type="entry name" value="Acetyltransf_1"/>
    <property type="match status" value="1"/>
</dbReference>
<keyword evidence="1 4" id="KW-0808">Transferase</keyword>
<feature type="domain" description="N-acetyltransferase" evidence="3">
    <location>
        <begin position="13"/>
        <end position="161"/>
    </location>
</feature>
<keyword evidence="2" id="KW-0012">Acyltransferase</keyword>
<protein>
    <submittedName>
        <fullName evidence="4">GNAT family N-acetyltransferase</fullName>
    </submittedName>
</protein>
<dbReference type="PANTHER" id="PTHR43877:SF2">
    <property type="entry name" value="AMINOALKYLPHOSPHONATE N-ACETYLTRANSFERASE-RELATED"/>
    <property type="match status" value="1"/>
</dbReference>
<dbReference type="InterPro" id="IPR050832">
    <property type="entry name" value="Bact_Acetyltransf"/>
</dbReference>
<evidence type="ECO:0000259" key="3">
    <source>
        <dbReference type="PROSITE" id="PS51186"/>
    </source>
</evidence>
<dbReference type="PANTHER" id="PTHR43877">
    <property type="entry name" value="AMINOALKYLPHOSPHONATE N-ACETYLTRANSFERASE-RELATED-RELATED"/>
    <property type="match status" value="1"/>
</dbReference>
<gene>
    <name evidence="4" type="ORF">H3H36_08320</name>
</gene>
<dbReference type="PROSITE" id="PS51186">
    <property type="entry name" value="GNAT"/>
    <property type="match status" value="1"/>
</dbReference>
<keyword evidence="5" id="KW-1185">Reference proteome</keyword>
<dbReference type="Gene3D" id="3.40.630.30">
    <property type="match status" value="1"/>
</dbReference>
<evidence type="ECO:0000313" key="5">
    <source>
        <dbReference type="Proteomes" id="UP000566711"/>
    </source>
</evidence>
<dbReference type="InterPro" id="IPR000182">
    <property type="entry name" value="GNAT_dom"/>
</dbReference>
<name>A0A7W2EG92_9BURK</name>
<dbReference type="GO" id="GO:0016747">
    <property type="term" value="F:acyltransferase activity, transferring groups other than amino-acyl groups"/>
    <property type="evidence" value="ECO:0007669"/>
    <property type="project" value="InterPro"/>
</dbReference>
<accession>A0A7W2EG92</accession>
<sequence length="161" mass="17793">METTPPADPRSNLTIRPVRPADFAAWSVLWAGYNAFYGRSGPTALAAAIVETTWSRFFDANEPVHALVAERDGELLGLAHYLFHRNTILIEPICYMQDLYTLDTARGQGVGRRLIEAVYAGAAQGGAKRVYWHTREANSTARALYDQVADFPGSVVYSKTL</sequence>
<dbReference type="EMBL" id="JACEZS010000005">
    <property type="protein sequence ID" value="MBA5605363.1"/>
    <property type="molecule type" value="Genomic_DNA"/>
</dbReference>
<dbReference type="RefSeq" id="WP_182216158.1">
    <property type="nucleotide sequence ID" value="NZ_JACEZS010000005.1"/>
</dbReference>
<evidence type="ECO:0000256" key="1">
    <source>
        <dbReference type="ARBA" id="ARBA00022679"/>
    </source>
</evidence>
<proteinExistence type="predicted"/>
<dbReference type="Proteomes" id="UP000566711">
    <property type="component" value="Unassembled WGS sequence"/>
</dbReference>
<dbReference type="SUPFAM" id="SSF55729">
    <property type="entry name" value="Acyl-CoA N-acyltransferases (Nat)"/>
    <property type="match status" value="1"/>
</dbReference>
<dbReference type="InterPro" id="IPR016181">
    <property type="entry name" value="Acyl_CoA_acyltransferase"/>
</dbReference>
<evidence type="ECO:0000313" key="4">
    <source>
        <dbReference type="EMBL" id="MBA5605363.1"/>
    </source>
</evidence>